<feature type="transmembrane region" description="Helical" evidence="32">
    <location>
        <begin position="12"/>
        <end position="32"/>
    </location>
</feature>
<evidence type="ECO:0000256" key="9">
    <source>
        <dbReference type="ARBA" id="ARBA00022729"/>
    </source>
</evidence>
<dbReference type="InterPro" id="IPR017850">
    <property type="entry name" value="Alkaline_phosphatase_core_sf"/>
</dbReference>
<comment type="catalytic activity">
    <reaction evidence="29">
        <text>sn-glycerol 3-phosphocholine + H2O = phosphocholine + glycerol + H(+)</text>
        <dbReference type="Rhea" id="RHEA:19545"/>
        <dbReference type="ChEBI" id="CHEBI:15377"/>
        <dbReference type="ChEBI" id="CHEBI:15378"/>
        <dbReference type="ChEBI" id="CHEBI:16870"/>
        <dbReference type="ChEBI" id="CHEBI:17754"/>
        <dbReference type="ChEBI" id="CHEBI:295975"/>
        <dbReference type="EC" id="3.1.4.38"/>
    </reaction>
    <physiologicalReaction direction="left-to-right" evidence="29">
        <dbReference type="Rhea" id="RHEA:19546"/>
    </physiologicalReaction>
</comment>
<evidence type="ECO:0000256" key="10">
    <source>
        <dbReference type="ARBA" id="ARBA00022801"/>
    </source>
</evidence>
<evidence type="ECO:0000256" key="29">
    <source>
        <dbReference type="ARBA" id="ARBA00048703"/>
    </source>
</evidence>
<evidence type="ECO:0000313" key="34">
    <source>
        <dbReference type="Proteomes" id="UP000288716"/>
    </source>
</evidence>
<evidence type="ECO:0000256" key="24">
    <source>
        <dbReference type="ARBA" id="ARBA00047494"/>
    </source>
</evidence>
<comment type="catalytic activity">
    <reaction evidence="28">
        <text>sphing-4-enine-phosphocholine + H2O = sphing-4-enine + phosphocholine + H(+)</text>
        <dbReference type="Rhea" id="RHEA:41095"/>
        <dbReference type="ChEBI" id="CHEBI:15377"/>
        <dbReference type="ChEBI" id="CHEBI:15378"/>
        <dbReference type="ChEBI" id="CHEBI:57756"/>
        <dbReference type="ChEBI" id="CHEBI:58906"/>
        <dbReference type="ChEBI" id="CHEBI:295975"/>
    </reaction>
    <physiologicalReaction direction="left-to-right" evidence="28">
        <dbReference type="Rhea" id="RHEA:41096"/>
    </physiologicalReaction>
</comment>
<evidence type="ECO:0000256" key="3">
    <source>
        <dbReference type="ARBA" id="ARBA00010594"/>
    </source>
</evidence>
<evidence type="ECO:0000256" key="7">
    <source>
        <dbReference type="ARBA" id="ARBA00022622"/>
    </source>
</evidence>
<comment type="catalytic activity">
    <reaction evidence="22">
        <text>1-(9Z-octadecenoyl)-sn-glycero-3-phosphocholine + H2O = 1-(9Z-octadecenoyl)-sn-glycerol + phosphocholine + H(+)</text>
        <dbReference type="Rhea" id="RHEA:41091"/>
        <dbReference type="ChEBI" id="CHEBI:15377"/>
        <dbReference type="ChEBI" id="CHEBI:15378"/>
        <dbReference type="ChEBI" id="CHEBI:28610"/>
        <dbReference type="ChEBI" id="CHEBI:75757"/>
        <dbReference type="ChEBI" id="CHEBI:295975"/>
    </reaction>
    <physiologicalReaction direction="left-to-right" evidence="22">
        <dbReference type="Rhea" id="RHEA:41092"/>
    </physiologicalReaction>
</comment>
<evidence type="ECO:0000256" key="14">
    <source>
        <dbReference type="ARBA" id="ARBA00023136"/>
    </source>
</evidence>
<keyword evidence="34" id="KW-1185">Reference proteome</keyword>
<dbReference type="Gene3D" id="3.40.720.10">
    <property type="entry name" value="Alkaline Phosphatase, subunit A"/>
    <property type="match status" value="1"/>
</dbReference>
<comment type="catalytic activity">
    <reaction evidence="24">
        <text>a 1-O-alkyl-sn-glycero-3-phosphocholine + H2O = a 1-O-alkyl-sn-glycerol + phosphocholine + H(+)</text>
        <dbReference type="Rhea" id="RHEA:36083"/>
        <dbReference type="ChEBI" id="CHEBI:15377"/>
        <dbReference type="ChEBI" id="CHEBI:15378"/>
        <dbReference type="ChEBI" id="CHEBI:15850"/>
        <dbReference type="ChEBI" id="CHEBI:30909"/>
        <dbReference type="ChEBI" id="CHEBI:295975"/>
    </reaction>
    <physiologicalReaction direction="left-to-right" evidence="24">
        <dbReference type="Rhea" id="RHEA:36084"/>
    </physiologicalReaction>
</comment>
<dbReference type="EC" id="3.1.4.38" evidence="4"/>
<comment type="similarity">
    <text evidence="3">Belongs to the nucleotide pyrophosphatase/phosphodiesterase family.</text>
</comment>
<evidence type="ECO:0000256" key="26">
    <source>
        <dbReference type="ARBA" id="ARBA00047779"/>
    </source>
</evidence>
<evidence type="ECO:0000256" key="28">
    <source>
        <dbReference type="ARBA" id="ARBA00048234"/>
    </source>
</evidence>
<evidence type="ECO:0000256" key="11">
    <source>
        <dbReference type="ARBA" id="ARBA00022833"/>
    </source>
</evidence>
<evidence type="ECO:0000256" key="13">
    <source>
        <dbReference type="ARBA" id="ARBA00023098"/>
    </source>
</evidence>
<evidence type="ECO:0000256" key="19">
    <source>
        <dbReference type="ARBA" id="ARBA00032556"/>
    </source>
</evidence>
<comment type="cofactor">
    <cofactor evidence="1">
        <name>Zn(2+)</name>
        <dbReference type="ChEBI" id="CHEBI:29105"/>
    </cofactor>
</comment>
<dbReference type="Pfam" id="PF01663">
    <property type="entry name" value="Phosphodiest"/>
    <property type="match status" value="1"/>
</dbReference>
<evidence type="ECO:0000256" key="25">
    <source>
        <dbReference type="ARBA" id="ARBA00047600"/>
    </source>
</evidence>
<evidence type="ECO:0000256" key="1">
    <source>
        <dbReference type="ARBA" id="ARBA00001947"/>
    </source>
</evidence>
<keyword evidence="9" id="KW-0732">Signal</keyword>
<proteinExistence type="inferred from homology"/>
<keyword evidence="8" id="KW-0479">Metal-binding</keyword>
<keyword evidence="5" id="KW-1003">Cell membrane</keyword>
<dbReference type="GO" id="GO:0046872">
    <property type="term" value="F:metal ion binding"/>
    <property type="evidence" value="ECO:0007669"/>
    <property type="project" value="UniProtKB-KW"/>
</dbReference>
<dbReference type="SUPFAM" id="SSF53649">
    <property type="entry name" value="Alkaline phosphatase-like"/>
    <property type="match status" value="1"/>
</dbReference>
<gene>
    <name evidence="33" type="ORF">B4U80_03599</name>
</gene>
<evidence type="ECO:0000256" key="21">
    <source>
        <dbReference type="ARBA" id="ARBA00047290"/>
    </source>
</evidence>
<evidence type="ECO:0000256" key="16">
    <source>
        <dbReference type="ARBA" id="ARBA00023180"/>
    </source>
</evidence>
<keyword evidence="6" id="KW-0597">Phosphoprotein</keyword>
<keyword evidence="15" id="KW-1015">Disulfide bond</keyword>
<keyword evidence="10" id="KW-0378">Hydrolase</keyword>
<keyword evidence="14 32" id="KW-0472">Membrane</keyword>
<comment type="catalytic activity">
    <reaction evidence="30">
        <text>1-(9Z,12Z)-octadecadienoyl-sn-glycero-3-phosphocholine + H2O = 1-(9Z,12Z-octadecadienoyl)-sn-glycerol + phosphocholine + H(+)</text>
        <dbReference type="Rhea" id="RHEA:41115"/>
        <dbReference type="ChEBI" id="CHEBI:15377"/>
        <dbReference type="ChEBI" id="CHEBI:15378"/>
        <dbReference type="ChEBI" id="CHEBI:28733"/>
        <dbReference type="ChEBI" id="CHEBI:75561"/>
        <dbReference type="ChEBI" id="CHEBI:295975"/>
    </reaction>
    <physiologicalReaction direction="left-to-right" evidence="30">
        <dbReference type="Rhea" id="RHEA:41116"/>
    </physiologicalReaction>
</comment>
<evidence type="ECO:0000256" key="8">
    <source>
        <dbReference type="ARBA" id="ARBA00022723"/>
    </source>
</evidence>
<evidence type="ECO:0000256" key="30">
    <source>
        <dbReference type="ARBA" id="ARBA00049092"/>
    </source>
</evidence>
<comment type="catalytic activity">
    <reaction evidence="21">
        <text>1-dodecanoyl-sn-glycero-3-phosphocholine + H2O = 1-dodecanoyl-sn-glycerol + phosphocholine + H(+)</text>
        <dbReference type="Rhea" id="RHEA:41127"/>
        <dbReference type="ChEBI" id="CHEBI:15377"/>
        <dbReference type="ChEBI" id="CHEBI:15378"/>
        <dbReference type="ChEBI" id="CHEBI:74966"/>
        <dbReference type="ChEBI" id="CHEBI:75529"/>
        <dbReference type="ChEBI" id="CHEBI:295975"/>
    </reaction>
    <physiologicalReaction direction="left-to-right" evidence="21">
        <dbReference type="Rhea" id="RHEA:41128"/>
    </physiologicalReaction>
</comment>
<comment type="catalytic activity">
    <reaction evidence="26">
        <text>1-tetradecanoyl-sn-glycero-3-phosphocholine + H2O = 1-tetradecanoyl-sn-glycerol + phosphocholine + H(+)</text>
        <dbReference type="Rhea" id="RHEA:40999"/>
        <dbReference type="ChEBI" id="CHEBI:15377"/>
        <dbReference type="ChEBI" id="CHEBI:15378"/>
        <dbReference type="ChEBI" id="CHEBI:64489"/>
        <dbReference type="ChEBI" id="CHEBI:75536"/>
        <dbReference type="ChEBI" id="CHEBI:295975"/>
    </reaction>
    <physiologicalReaction direction="left-to-right" evidence="26">
        <dbReference type="Rhea" id="RHEA:41000"/>
    </physiologicalReaction>
</comment>
<comment type="function">
    <text evidence="20">Choline-specific glycerophosphodiesterase that hydrolyzes glycerophosphocholine (GPC) and lysophosphatidylcholine (LPC) and contributes to supplying choline to the cells. Has a preference for LPC with short (12:0 and 14:0) or polyunsaturated (18:2 and 20:4) fatty acids. In vitro, hydrolyzes only choline-containing lysophospholipids, such as sphingosylphosphorylcholine (SPC), platelet-activating factor (PAF) and lysoPAF, but not other lysophospholipids.</text>
</comment>
<dbReference type="PANTHER" id="PTHR10151:SF66">
    <property type="entry name" value="GLYCEROPHOSPHOCHOLINE CHOLINEPHOSPHODIESTERASE ENPP6"/>
    <property type="match status" value="1"/>
</dbReference>
<evidence type="ECO:0000256" key="5">
    <source>
        <dbReference type="ARBA" id="ARBA00022475"/>
    </source>
</evidence>
<keyword evidence="32" id="KW-0812">Transmembrane</keyword>
<evidence type="ECO:0000256" key="17">
    <source>
        <dbReference type="ARBA" id="ARBA00023288"/>
    </source>
</evidence>
<comment type="subcellular location">
    <subcellularLocation>
        <location evidence="2">Cell membrane</location>
        <topology evidence="2">Lipid-anchor</topology>
        <topology evidence="2">GPI-anchor</topology>
    </subcellularLocation>
</comment>
<keyword evidence="16" id="KW-0325">Glycoprotein</keyword>
<reference evidence="33 34" key="1">
    <citation type="journal article" date="2018" name="Gigascience">
        <title>Genomes of trombidid mites reveal novel predicted allergens and laterally-transferred genes associated with secondary metabolism.</title>
        <authorList>
            <person name="Dong X."/>
            <person name="Chaisiri K."/>
            <person name="Xia D."/>
            <person name="Armstrong S.D."/>
            <person name="Fang Y."/>
            <person name="Donnelly M.J."/>
            <person name="Kadowaki T."/>
            <person name="McGarry J.W."/>
            <person name="Darby A.C."/>
            <person name="Makepeace B.L."/>
        </authorList>
    </citation>
    <scope>NUCLEOTIDE SEQUENCE [LARGE SCALE GENOMIC DNA]</scope>
    <source>
        <strain evidence="33">UoL-UT</strain>
    </source>
</reference>
<dbReference type="PANTHER" id="PTHR10151">
    <property type="entry name" value="ECTONUCLEOTIDE PYROPHOSPHATASE/PHOSPHODIESTERASE"/>
    <property type="match status" value="1"/>
</dbReference>
<dbReference type="InterPro" id="IPR002591">
    <property type="entry name" value="Phosphodiest/P_Trfase"/>
</dbReference>
<evidence type="ECO:0000256" key="32">
    <source>
        <dbReference type="SAM" id="Phobius"/>
    </source>
</evidence>
<dbReference type="AlphaFoldDB" id="A0A443RWN7"/>
<dbReference type="Proteomes" id="UP000288716">
    <property type="component" value="Unassembled WGS sequence"/>
</dbReference>
<keyword evidence="32" id="KW-1133">Transmembrane helix</keyword>
<sequence length="138" mass="16049">MAFESKKFRLIAFMILVLVLFVILAIFAVLKYKVTTEKGKKLLVIMIDGVRHDYPDRESNLTAFQKLTSDGVKAEYLEPVFPSSTYPNWYAIATGLFPETNGFVANRMYDELRNDFFLMSPHPNASHKHWWNKAEPIW</sequence>
<comment type="catalytic activity">
    <reaction evidence="27">
        <text>1-hexadecanoyl-sn-glycero-3-phosphocholine + H2O = 1-hexadecanoyl-sn-glycerol + phosphocholine + H(+)</text>
        <dbReference type="Rhea" id="RHEA:41119"/>
        <dbReference type="ChEBI" id="CHEBI:15377"/>
        <dbReference type="ChEBI" id="CHEBI:15378"/>
        <dbReference type="ChEBI" id="CHEBI:72998"/>
        <dbReference type="ChEBI" id="CHEBI:75542"/>
        <dbReference type="ChEBI" id="CHEBI:295975"/>
    </reaction>
    <physiologicalReaction direction="left-to-right" evidence="27">
        <dbReference type="Rhea" id="RHEA:41120"/>
    </physiologicalReaction>
</comment>
<evidence type="ECO:0000256" key="15">
    <source>
        <dbReference type="ARBA" id="ARBA00023157"/>
    </source>
</evidence>
<evidence type="ECO:0000256" key="23">
    <source>
        <dbReference type="ARBA" id="ARBA00047482"/>
    </source>
</evidence>
<accession>A0A443RWN7</accession>
<evidence type="ECO:0000256" key="27">
    <source>
        <dbReference type="ARBA" id="ARBA00048209"/>
    </source>
</evidence>
<dbReference type="OrthoDB" id="415411at2759"/>
<keyword evidence="17" id="KW-0449">Lipoprotein</keyword>
<keyword evidence="11" id="KW-0862">Zinc</keyword>
<dbReference type="STRING" id="299467.A0A443RWN7"/>
<comment type="caution">
    <text evidence="33">The sequence shown here is derived from an EMBL/GenBank/DDBJ whole genome shotgun (WGS) entry which is preliminary data.</text>
</comment>
<dbReference type="GO" id="GO:0005886">
    <property type="term" value="C:plasma membrane"/>
    <property type="evidence" value="ECO:0007669"/>
    <property type="project" value="UniProtKB-SubCell"/>
</dbReference>
<evidence type="ECO:0000256" key="12">
    <source>
        <dbReference type="ARBA" id="ARBA00022963"/>
    </source>
</evidence>
<protein>
    <recommendedName>
        <fullName evidence="4">glycerophosphocholine cholinephosphodiesterase</fullName>
        <ecNumber evidence="4">3.1.4.38</ecNumber>
    </recommendedName>
    <alternativeName>
        <fullName evidence="19">Choline-specific glycerophosphodiester phosphodiesterase</fullName>
    </alternativeName>
    <alternativeName>
        <fullName evidence="18">Ectonucleotide pyrophosphatase/phosphodiesterase family member 6</fullName>
    </alternativeName>
</protein>
<keyword evidence="13" id="KW-0443">Lipid metabolism</keyword>
<evidence type="ECO:0000256" key="31">
    <source>
        <dbReference type="ARBA" id="ARBA00049320"/>
    </source>
</evidence>
<evidence type="ECO:0000313" key="33">
    <source>
        <dbReference type="EMBL" id="RWS19548.1"/>
    </source>
</evidence>
<evidence type="ECO:0000256" key="6">
    <source>
        <dbReference type="ARBA" id="ARBA00022553"/>
    </source>
</evidence>
<keyword evidence="12" id="KW-0442">Lipid degradation</keyword>
<evidence type="ECO:0000256" key="2">
    <source>
        <dbReference type="ARBA" id="ARBA00004609"/>
    </source>
</evidence>
<evidence type="ECO:0000256" key="4">
    <source>
        <dbReference type="ARBA" id="ARBA00012318"/>
    </source>
</evidence>
<comment type="catalytic activity">
    <reaction evidence="23">
        <text>glycero-2-phosphocholine + H2O = phosphocholine + glycerol + H(+)</text>
        <dbReference type="Rhea" id="RHEA:61684"/>
        <dbReference type="ChEBI" id="CHEBI:15377"/>
        <dbReference type="ChEBI" id="CHEBI:15378"/>
        <dbReference type="ChEBI" id="CHEBI:17754"/>
        <dbReference type="ChEBI" id="CHEBI:144950"/>
        <dbReference type="ChEBI" id="CHEBI:295975"/>
    </reaction>
    <physiologicalReaction direction="left-to-right" evidence="23">
        <dbReference type="Rhea" id="RHEA:61685"/>
    </physiologicalReaction>
</comment>
<dbReference type="GO" id="GO:0098552">
    <property type="term" value="C:side of membrane"/>
    <property type="evidence" value="ECO:0007669"/>
    <property type="project" value="UniProtKB-KW"/>
</dbReference>
<comment type="catalytic activity">
    <reaction evidence="31">
        <text>1-(5Z,8Z,11Z,14Z-eicosatetraenoyl)-sn-glycero-3-phosphocholine + H2O = 1-(5Z,8Z,11Z,14Z-eicosatetraenoyl)-sn-glycerol + phosphocholine + H(+)</text>
        <dbReference type="Rhea" id="RHEA:41003"/>
        <dbReference type="ChEBI" id="CHEBI:15377"/>
        <dbReference type="ChEBI" id="CHEBI:15378"/>
        <dbReference type="ChEBI" id="CHEBI:34071"/>
        <dbReference type="ChEBI" id="CHEBI:74344"/>
        <dbReference type="ChEBI" id="CHEBI:295975"/>
    </reaction>
    <physiologicalReaction direction="left-to-right" evidence="31">
        <dbReference type="Rhea" id="RHEA:41004"/>
    </physiologicalReaction>
</comment>
<evidence type="ECO:0000256" key="18">
    <source>
        <dbReference type="ARBA" id="ARBA00031167"/>
    </source>
</evidence>
<feature type="non-terminal residue" evidence="33">
    <location>
        <position position="138"/>
    </location>
</feature>
<dbReference type="EMBL" id="NCKV01025065">
    <property type="protein sequence ID" value="RWS19548.1"/>
    <property type="molecule type" value="Genomic_DNA"/>
</dbReference>
<keyword evidence="7" id="KW-0336">GPI-anchor</keyword>
<dbReference type="GO" id="GO:0016042">
    <property type="term" value="P:lipid catabolic process"/>
    <property type="evidence" value="ECO:0007669"/>
    <property type="project" value="UniProtKB-KW"/>
</dbReference>
<comment type="catalytic activity">
    <reaction evidence="25">
        <text>a 1-acyl-sn-glycero-3-phosphocholine + H2O = a 1-acyl-sn-glycerol + phosphocholine + H(+)</text>
        <dbReference type="Rhea" id="RHEA:44720"/>
        <dbReference type="ChEBI" id="CHEBI:15377"/>
        <dbReference type="ChEBI" id="CHEBI:15378"/>
        <dbReference type="ChEBI" id="CHEBI:58168"/>
        <dbReference type="ChEBI" id="CHEBI:64683"/>
        <dbReference type="ChEBI" id="CHEBI:295975"/>
    </reaction>
    <physiologicalReaction direction="left-to-right" evidence="25">
        <dbReference type="Rhea" id="RHEA:44721"/>
    </physiologicalReaction>
</comment>
<dbReference type="GO" id="GO:0047390">
    <property type="term" value="F:glycerophosphocholine cholinephosphodiesterase activity"/>
    <property type="evidence" value="ECO:0007669"/>
    <property type="project" value="UniProtKB-EC"/>
</dbReference>
<evidence type="ECO:0000256" key="22">
    <source>
        <dbReference type="ARBA" id="ARBA00047322"/>
    </source>
</evidence>
<organism evidence="33 34">
    <name type="scientific">Leptotrombidium deliense</name>
    <dbReference type="NCBI Taxonomy" id="299467"/>
    <lineage>
        <taxon>Eukaryota</taxon>
        <taxon>Metazoa</taxon>
        <taxon>Ecdysozoa</taxon>
        <taxon>Arthropoda</taxon>
        <taxon>Chelicerata</taxon>
        <taxon>Arachnida</taxon>
        <taxon>Acari</taxon>
        <taxon>Acariformes</taxon>
        <taxon>Trombidiformes</taxon>
        <taxon>Prostigmata</taxon>
        <taxon>Anystina</taxon>
        <taxon>Parasitengona</taxon>
        <taxon>Trombiculoidea</taxon>
        <taxon>Trombiculidae</taxon>
        <taxon>Leptotrombidium</taxon>
    </lineage>
</organism>
<dbReference type="VEuPathDB" id="VectorBase:LDEU012492"/>
<name>A0A443RWN7_9ACAR</name>
<evidence type="ECO:0000256" key="20">
    <source>
        <dbReference type="ARBA" id="ARBA00046203"/>
    </source>
</evidence>